<dbReference type="Proteomes" id="UP000429958">
    <property type="component" value="Unassembled WGS sequence"/>
</dbReference>
<dbReference type="RefSeq" id="WP_154473301.1">
    <property type="nucleotide sequence ID" value="NZ_VUMD01000015.1"/>
</dbReference>
<proteinExistence type="predicted"/>
<protein>
    <recommendedName>
        <fullName evidence="3">Resolvase</fullName>
    </recommendedName>
</protein>
<comment type="caution">
    <text evidence="1">The sequence shown here is derived from an EMBL/GenBank/DDBJ whole genome shotgun (WGS) entry which is preliminary data.</text>
</comment>
<evidence type="ECO:0000313" key="1">
    <source>
        <dbReference type="EMBL" id="MSS37856.1"/>
    </source>
</evidence>
<dbReference type="EMBL" id="VUMD01000015">
    <property type="protein sequence ID" value="MSS37856.1"/>
    <property type="molecule type" value="Genomic_DNA"/>
</dbReference>
<name>A0A7X2TEE1_9CLOT</name>
<evidence type="ECO:0000313" key="2">
    <source>
        <dbReference type="Proteomes" id="UP000429958"/>
    </source>
</evidence>
<evidence type="ECO:0008006" key="3">
    <source>
        <dbReference type="Google" id="ProtNLM"/>
    </source>
</evidence>
<dbReference type="AlphaFoldDB" id="A0A7X2TEE1"/>
<gene>
    <name evidence="1" type="ORF">FYJ39_15115</name>
</gene>
<keyword evidence="2" id="KW-1185">Reference proteome</keyword>
<accession>A0A7X2TEE1</accession>
<organism evidence="1 2">
    <name type="scientific">Clostridium porci</name>
    <dbReference type="NCBI Taxonomy" id="2605778"/>
    <lineage>
        <taxon>Bacteria</taxon>
        <taxon>Bacillati</taxon>
        <taxon>Bacillota</taxon>
        <taxon>Clostridia</taxon>
        <taxon>Eubacteriales</taxon>
        <taxon>Clostridiaceae</taxon>
        <taxon>Clostridium</taxon>
    </lineage>
</organism>
<sequence length="131" mass="14977">MNQKEKQMVERIMDTEAIGYAYLYPAAGGQRKEYLISTTPENLANFVGSHFMDARQMIVTDMLDRLILDTTGRFLNRCPNQNLCREILKFLAPIQMGEAKPGEILAVDRDTADEYFMEEDQAVTMAELSMQ</sequence>
<reference evidence="1 2" key="1">
    <citation type="submission" date="2019-08" db="EMBL/GenBank/DDBJ databases">
        <title>In-depth cultivation of the pig gut microbiome towards novel bacterial diversity and tailored functional studies.</title>
        <authorList>
            <person name="Wylensek D."/>
            <person name="Hitch T.C.A."/>
            <person name="Clavel T."/>
        </authorList>
    </citation>
    <scope>NUCLEOTIDE SEQUENCE [LARGE SCALE GENOMIC DNA]</scope>
    <source>
        <strain evidence="1 2">WCA-389-WT-23D1</strain>
    </source>
</reference>